<dbReference type="InterPro" id="IPR021340">
    <property type="entry name" value="DUF2957"/>
</dbReference>
<gene>
    <name evidence="2" type="ORF">BKK80_01140</name>
</gene>
<name>A0ABM6F043_9BURK</name>
<dbReference type="Pfam" id="PF11170">
    <property type="entry name" value="DUF2957"/>
    <property type="match status" value="1"/>
</dbReference>
<feature type="region of interest" description="Disordered" evidence="1">
    <location>
        <begin position="49"/>
        <end position="68"/>
    </location>
</feature>
<sequence length="453" mass="46152">MQRDTNPQHRSASTIATPGAARHGLAARAAALLAAAALCACGGGGDGGGGSTAASGSSGSNGGTSTAATTQDRLCPAAIDYSTPYIGGSGAGELVKVQLDTARMTWQVTFLDSSVPRKTGTVQPSRSDTSSGSNVMSGTLSQETGLPTDKLNQCAFRLNGASLDASKPARMFVGMGVAGGTIPGARIQYTGLPGTVNVPDTTFNYFQFIGFTQTETDLSKVAGYYNGLGFHEVPSQNFKQVSQDYTMALASNGSFSVCQNATGTCSQRGNNFVAQAASGTLLSNNYAGEVSPSIGTVQGRAYLIVGKLRGQLVPVMIRVGYANDNLSGSLLGGGPFGADDEIGIGMMAPASRIGVGSVNGEYVGVDSNFAYRTTALVDAAATMLDPFQASNASLATPYTLNYTQTVAGVVTTTRRDAAAGSGPFGKLVFTGGVFGFLEAQSSGPYFTIGAFVQ</sequence>
<dbReference type="EMBL" id="CP017754">
    <property type="protein sequence ID" value="AOZ04602.1"/>
    <property type="molecule type" value="Genomic_DNA"/>
</dbReference>
<feature type="compositionally biased region" description="Polar residues" evidence="1">
    <location>
        <begin position="120"/>
        <end position="144"/>
    </location>
</feature>
<evidence type="ECO:0008006" key="4">
    <source>
        <dbReference type="Google" id="ProtNLM"/>
    </source>
</evidence>
<accession>A0ABM6F043</accession>
<feature type="compositionally biased region" description="Low complexity" evidence="1">
    <location>
        <begin position="52"/>
        <end position="68"/>
    </location>
</feature>
<organism evidence="2 3">
    <name type="scientific">Cupriavidus malaysiensis</name>
    <dbReference type="NCBI Taxonomy" id="367825"/>
    <lineage>
        <taxon>Bacteria</taxon>
        <taxon>Pseudomonadati</taxon>
        <taxon>Pseudomonadota</taxon>
        <taxon>Betaproteobacteria</taxon>
        <taxon>Burkholderiales</taxon>
        <taxon>Burkholderiaceae</taxon>
        <taxon>Cupriavidus</taxon>
    </lineage>
</organism>
<evidence type="ECO:0000256" key="1">
    <source>
        <dbReference type="SAM" id="MobiDB-lite"/>
    </source>
</evidence>
<feature type="region of interest" description="Disordered" evidence="1">
    <location>
        <begin position="117"/>
        <end position="144"/>
    </location>
</feature>
<evidence type="ECO:0000313" key="3">
    <source>
        <dbReference type="Proteomes" id="UP000177515"/>
    </source>
</evidence>
<proteinExistence type="predicted"/>
<protein>
    <recommendedName>
        <fullName evidence="4">DUF2957 domain-containing protein</fullName>
    </recommendedName>
</protein>
<dbReference type="Proteomes" id="UP000177515">
    <property type="component" value="Chromosome 1"/>
</dbReference>
<keyword evidence="3" id="KW-1185">Reference proteome</keyword>
<evidence type="ECO:0000313" key="2">
    <source>
        <dbReference type="EMBL" id="AOZ04602.1"/>
    </source>
</evidence>
<dbReference type="RefSeq" id="WP_071068451.1">
    <property type="nucleotide sequence ID" value="NZ_CP017754.1"/>
</dbReference>
<reference evidence="2 3" key="1">
    <citation type="submission" date="2016-10" db="EMBL/GenBank/DDBJ databases">
        <title>Complete genome sequences of three Cupriavidus strains isolated from various Malaysian environments.</title>
        <authorList>
            <person name="Abdullah A.A.-A."/>
            <person name="Shafie N.A.H."/>
            <person name="Lau N.S."/>
        </authorList>
    </citation>
    <scope>NUCLEOTIDE SEQUENCE [LARGE SCALE GENOMIC DNA]</scope>
    <source>
        <strain evidence="2 3">USMAA1020</strain>
    </source>
</reference>